<dbReference type="eggNOG" id="COG1309">
    <property type="taxonomic scope" value="Bacteria"/>
</dbReference>
<keyword evidence="3" id="KW-0804">Transcription</keyword>
<dbReference type="HOGENOM" id="CLU_069356_27_0_5"/>
<evidence type="ECO:0000313" key="7">
    <source>
        <dbReference type="EMBL" id="ADH91303.1"/>
    </source>
</evidence>
<dbReference type="KEGG" id="sno:Snov_4033"/>
<dbReference type="SUPFAM" id="SSF48498">
    <property type="entry name" value="Tetracyclin repressor-like, C-terminal domain"/>
    <property type="match status" value="1"/>
</dbReference>
<evidence type="ECO:0000259" key="6">
    <source>
        <dbReference type="PROSITE" id="PS50977"/>
    </source>
</evidence>
<dbReference type="EMBL" id="CP002026">
    <property type="protein sequence ID" value="ADH91303.1"/>
    <property type="molecule type" value="Genomic_DNA"/>
</dbReference>
<dbReference type="InterPro" id="IPR009057">
    <property type="entry name" value="Homeodomain-like_sf"/>
</dbReference>
<dbReference type="InterPro" id="IPR039536">
    <property type="entry name" value="TetR_C_Proteobacteria"/>
</dbReference>
<name>D7A0I2_ANCN5</name>
<feature type="DNA-binding region" description="H-T-H motif" evidence="4">
    <location>
        <begin position="58"/>
        <end position="77"/>
    </location>
</feature>
<dbReference type="Pfam" id="PF14246">
    <property type="entry name" value="TetR_C_7"/>
    <property type="match status" value="1"/>
</dbReference>
<dbReference type="PROSITE" id="PS01081">
    <property type="entry name" value="HTH_TETR_1"/>
    <property type="match status" value="1"/>
</dbReference>
<keyword evidence="1" id="KW-0805">Transcription regulation</keyword>
<keyword evidence="2 4" id="KW-0238">DNA-binding</keyword>
<evidence type="ECO:0000256" key="5">
    <source>
        <dbReference type="SAM" id="MobiDB-lite"/>
    </source>
</evidence>
<proteinExistence type="predicted"/>
<organism evidence="7 8">
    <name type="scientific">Ancylobacter novellus (strain ATCC 8093 / DSM 506 / JCM 20403 / CCM 1077 / IAM 12100 / NBRC 12443 / NCIMB 10456)</name>
    <name type="common">Starkeya novella</name>
    <dbReference type="NCBI Taxonomy" id="639283"/>
    <lineage>
        <taxon>Bacteria</taxon>
        <taxon>Pseudomonadati</taxon>
        <taxon>Pseudomonadota</taxon>
        <taxon>Alphaproteobacteria</taxon>
        <taxon>Hyphomicrobiales</taxon>
        <taxon>Xanthobacteraceae</taxon>
        <taxon>Ancylobacter</taxon>
    </lineage>
</organism>
<dbReference type="PROSITE" id="PS50977">
    <property type="entry name" value="HTH_TETR_2"/>
    <property type="match status" value="1"/>
</dbReference>
<dbReference type="PANTHER" id="PTHR30055">
    <property type="entry name" value="HTH-TYPE TRANSCRIPTIONAL REGULATOR RUTR"/>
    <property type="match status" value="1"/>
</dbReference>
<dbReference type="PANTHER" id="PTHR30055:SF146">
    <property type="entry name" value="HTH-TYPE TRANSCRIPTIONAL DUAL REGULATOR CECR"/>
    <property type="match status" value="1"/>
</dbReference>
<dbReference type="GO" id="GO:0000976">
    <property type="term" value="F:transcription cis-regulatory region binding"/>
    <property type="evidence" value="ECO:0007669"/>
    <property type="project" value="TreeGrafter"/>
</dbReference>
<feature type="compositionally biased region" description="Low complexity" evidence="5">
    <location>
        <begin position="250"/>
        <end position="266"/>
    </location>
</feature>
<evidence type="ECO:0000256" key="2">
    <source>
        <dbReference type="ARBA" id="ARBA00023125"/>
    </source>
</evidence>
<dbReference type="Gene3D" id="1.10.10.60">
    <property type="entry name" value="Homeodomain-like"/>
    <property type="match status" value="1"/>
</dbReference>
<dbReference type="AlphaFoldDB" id="D7A0I2"/>
<feature type="domain" description="HTH tetR-type" evidence="6">
    <location>
        <begin position="35"/>
        <end position="95"/>
    </location>
</feature>
<evidence type="ECO:0000256" key="4">
    <source>
        <dbReference type="PROSITE-ProRule" id="PRU00335"/>
    </source>
</evidence>
<gene>
    <name evidence="7" type="ordered locus">Snov_4033</name>
</gene>
<dbReference type="GO" id="GO:0003700">
    <property type="term" value="F:DNA-binding transcription factor activity"/>
    <property type="evidence" value="ECO:0007669"/>
    <property type="project" value="TreeGrafter"/>
</dbReference>
<dbReference type="OrthoDB" id="9816431at2"/>
<keyword evidence="8" id="KW-1185">Reference proteome</keyword>
<evidence type="ECO:0000256" key="1">
    <source>
        <dbReference type="ARBA" id="ARBA00023015"/>
    </source>
</evidence>
<protein>
    <submittedName>
        <fullName evidence="7">Transcriptional regulator, TetR family</fullName>
    </submittedName>
</protein>
<dbReference type="Gene3D" id="1.10.357.10">
    <property type="entry name" value="Tetracycline Repressor, domain 2"/>
    <property type="match status" value="1"/>
</dbReference>
<evidence type="ECO:0000256" key="3">
    <source>
        <dbReference type="ARBA" id="ARBA00023163"/>
    </source>
</evidence>
<sequence>MASLPDFAHQDLQRRAPDEPRAAAAAGLAAAGQGREKRCQILRGAREVFLACGFDGASMGEIARAAGVSKGTLYVYFPSKEELFAALVTGECQRTAEACFDMSVEADVREALIETSRRYVRAMLEPGHVRTVRMVIGVAEKLPEIGRAYLQAGQEAGVDRLTAWLRAKIARGELVIDDVELAAWQLLIGCHAHLVMPLMFGDETRPDAASIERLVAHTVDSFLRSFAAPRRSTSRAPLRQRGRDPERRGSSAAASPCPSSAVSPSR</sequence>
<dbReference type="InterPro" id="IPR050109">
    <property type="entry name" value="HTH-type_TetR-like_transc_reg"/>
</dbReference>
<accession>D7A0I2</accession>
<dbReference type="RefSeq" id="WP_013168804.1">
    <property type="nucleotide sequence ID" value="NC_014217.1"/>
</dbReference>
<dbReference type="FunFam" id="1.10.10.60:FF:000141">
    <property type="entry name" value="TetR family transcriptional regulator"/>
    <property type="match status" value="1"/>
</dbReference>
<dbReference type="Proteomes" id="UP000006633">
    <property type="component" value="Chromosome"/>
</dbReference>
<evidence type="ECO:0000313" key="8">
    <source>
        <dbReference type="Proteomes" id="UP000006633"/>
    </source>
</evidence>
<feature type="region of interest" description="Disordered" evidence="5">
    <location>
        <begin position="230"/>
        <end position="266"/>
    </location>
</feature>
<dbReference type="SUPFAM" id="SSF46689">
    <property type="entry name" value="Homeodomain-like"/>
    <property type="match status" value="1"/>
</dbReference>
<dbReference type="InterPro" id="IPR023772">
    <property type="entry name" value="DNA-bd_HTH_TetR-type_CS"/>
</dbReference>
<dbReference type="InterPro" id="IPR036271">
    <property type="entry name" value="Tet_transcr_reg_TetR-rel_C_sf"/>
</dbReference>
<dbReference type="InterPro" id="IPR001647">
    <property type="entry name" value="HTH_TetR"/>
</dbReference>
<reference evidence="7 8" key="1">
    <citation type="journal article" date="2012" name="Stand. Genomic Sci.">
        <title>Complete genome sequence of the facultatively chemolithoautotrophic and methylotrophic alpha Proteobacterium Starkeya novella type strain (ATCC 8093(T)).</title>
        <authorList>
            <person name="Kappler U."/>
            <person name="Davenport K."/>
            <person name="Beatson S."/>
            <person name="Lucas S."/>
            <person name="Lapidus A."/>
            <person name="Copeland A."/>
            <person name="Berry K.W."/>
            <person name="Glavina Del Rio T."/>
            <person name="Hammon N."/>
            <person name="Dalin E."/>
            <person name="Tice H."/>
            <person name="Pitluck S."/>
            <person name="Richardson P."/>
            <person name="Bruce D."/>
            <person name="Goodwin L.A."/>
            <person name="Han C."/>
            <person name="Tapia R."/>
            <person name="Detter J.C."/>
            <person name="Chang Y.J."/>
            <person name="Jeffries C.D."/>
            <person name="Land M."/>
            <person name="Hauser L."/>
            <person name="Kyrpides N.C."/>
            <person name="Goker M."/>
            <person name="Ivanova N."/>
            <person name="Klenk H.P."/>
            <person name="Woyke T."/>
        </authorList>
    </citation>
    <scope>NUCLEOTIDE SEQUENCE [LARGE SCALE GENOMIC DNA]</scope>
    <source>
        <strain evidence="8">ATCC 8093 / DSM 506 / JCM 20403 / CCM 1077 / IAM 12100 / NBRC 12443 / NCIMB 10456</strain>
    </source>
</reference>
<dbReference type="PRINTS" id="PR00455">
    <property type="entry name" value="HTHTETR"/>
</dbReference>
<dbReference type="Pfam" id="PF00440">
    <property type="entry name" value="TetR_N"/>
    <property type="match status" value="1"/>
</dbReference>